<reference evidence="1 2" key="1">
    <citation type="journal article" date="2017" name="Int. J. Syst. Evol. Microbiol.">
        <title>Mycobacterium talmoniae sp. nov., a slowly growing mycobacterium isolated from human respiratory samples.</title>
        <authorList>
            <person name="Davidson R.M."/>
            <person name="DeGroote M.A."/>
            <person name="Marola J.L."/>
            <person name="Buss S."/>
            <person name="Jones V."/>
            <person name="McNeil M.R."/>
            <person name="Freifeld A.G."/>
            <person name="Elaine Epperson L."/>
            <person name="Hasan N.A."/>
            <person name="Jackson M."/>
            <person name="Iwen P.C."/>
            <person name="Salfinger M."/>
            <person name="Strong M."/>
        </authorList>
    </citation>
    <scope>NUCLEOTIDE SEQUENCE [LARGE SCALE GENOMIC DNA]</scope>
    <source>
        <strain evidence="1 2">ATCC BAA-2683</strain>
    </source>
</reference>
<protein>
    <submittedName>
        <fullName evidence="1">Uncharacterized protein</fullName>
    </submittedName>
</protein>
<name>A0A2S8BF08_9MYCO</name>
<proteinExistence type="predicted"/>
<comment type="caution">
    <text evidence="1">The sequence shown here is derived from an EMBL/GenBank/DDBJ whole genome shotgun (WGS) entry which is preliminary data.</text>
</comment>
<gene>
    <name evidence="1" type="ORF">C1Y40_04607</name>
</gene>
<accession>A0A2S8BF08</accession>
<dbReference type="Proteomes" id="UP000238296">
    <property type="component" value="Unassembled WGS sequence"/>
</dbReference>
<dbReference type="EMBL" id="PPEA01000659">
    <property type="protein sequence ID" value="PQM45219.1"/>
    <property type="molecule type" value="Genomic_DNA"/>
</dbReference>
<evidence type="ECO:0000313" key="1">
    <source>
        <dbReference type="EMBL" id="PQM45219.1"/>
    </source>
</evidence>
<organism evidence="1 2">
    <name type="scientific">Mycobacterium talmoniae</name>
    <dbReference type="NCBI Taxonomy" id="1858794"/>
    <lineage>
        <taxon>Bacteria</taxon>
        <taxon>Bacillati</taxon>
        <taxon>Actinomycetota</taxon>
        <taxon>Actinomycetes</taxon>
        <taxon>Mycobacteriales</taxon>
        <taxon>Mycobacteriaceae</taxon>
        <taxon>Mycobacterium</taxon>
    </lineage>
</organism>
<dbReference type="AlphaFoldDB" id="A0A2S8BF08"/>
<evidence type="ECO:0000313" key="2">
    <source>
        <dbReference type="Proteomes" id="UP000238296"/>
    </source>
</evidence>
<sequence length="48" mass="5090">MLASRDMADDAPNGVATKNIRFSLEVDVANRSIDWRSAHAAAQTDSGG</sequence>